<proteinExistence type="predicted"/>
<sequence>MQIINYSHSPRQEYPQNTQTGKRVAEVAEIEISHTDGDNLNAAGYNTDFRIYSSKHIAVYYQKILPAIFANRQSYERKKVLNEYHKQICSFLSVARKLSSMLTSSSNLIRTSIMDIILEIAEKHDIGDKNAAVDFWKGVQEIIAHSNCDDQWITIFNNLVHFSVCLVTGQTDDPSVYKSLKPDSAPQFYVAT</sequence>
<evidence type="ECO:0000313" key="1">
    <source>
        <dbReference type="Proteomes" id="UP000887578"/>
    </source>
</evidence>
<evidence type="ECO:0000313" key="2">
    <source>
        <dbReference type="WBParaSite" id="PDA_v2.g163.t1"/>
    </source>
</evidence>
<protein>
    <submittedName>
        <fullName evidence="2">Uncharacterized protein</fullName>
    </submittedName>
</protein>
<accession>A0A914PF27</accession>
<dbReference type="Proteomes" id="UP000887578">
    <property type="component" value="Unplaced"/>
</dbReference>
<dbReference type="WBParaSite" id="PDA_v2.g163.t1">
    <property type="protein sequence ID" value="PDA_v2.g163.t1"/>
    <property type="gene ID" value="PDA_v2.g163"/>
</dbReference>
<keyword evidence="1" id="KW-1185">Reference proteome</keyword>
<reference evidence="2" key="1">
    <citation type="submission" date="2022-11" db="UniProtKB">
        <authorList>
            <consortium name="WormBaseParasite"/>
        </authorList>
    </citation>
    <scope>IDENTIFICATION</scope>
</reference>
<organism evidence="1 2">
    <name type="scientific">Panagrolaimus davidi</name>
    <dbReference type="NCBI Taxonomy" id="227884"/>
    <lineage>
        <taxon>Eukaryota</taxon>
        <taxon>Metazoa</taxon>
        <taxon>Ecdysozoa</taxon>
        <taxon>Nematoda</taxon>
        <taxon>Chromadorea</taxon>
        <taxon>Rhabditida</taxon>
        <taxon>Tylenchina</taxon>
        <taxon>Panagrolaimomorpha</taxon>
        <taxon>Panagrolaimoidea</taxon>
        <taxon>Panagrolaimidae</taxon>
        <taxon>Panagrolaimus</taxon>
    </lineage>
</organism>
<dbReference type="AlphaFoldDB" id="A0A914PF27"/>
<name>A0A914PF27_9BILA</name>